<dbReference type="InterPro" id="IPR036296">
    <property type="entry name" value="SKP1-like_dim_sf"/>
</dbReference>
<reference evidence="1" key="1">
    <citation type="journal article" date="2020" name="Nature">
        <title>Giant virus diversity and host interactions through global metagenomics.</title>
        <authorList>
            <person name="Schulz F."/>
            <person name="Roux S."/>
            <person name="Paez-Espino D."/>
            <person name="Jungbluth S."/>
            <person name="Walsh D.A."/>
            <person name="Denef V.J."/>
            <person name="McMahon K.D."/>
            <person name="Konstantinidis K.T."/>
            <person name="Eloe-Fadrosh E.A."/>
            <person name="Kyrpides N.C."/>
            <person name="Woyke T."/>
        </authorList>
    </citation>
    <scope>NUCLEOTIDE SEQUENCE</scope>
    <source>
        <strain evidence="1">GVMAG-S-ERX555997-44</strain>
    </source>
</reference>
<evidence type="ECO:0000313" key="1">
    <source>
        <dbReference type="EMBL" id="QHT37698.1"/>
    </source>
</evidence>
<dbReference type="AlphaFoldDB" id="A0A6C0F7N9"/>
<name>A0A6C0F7N9_9ZZZZ</name>
<proteinExistence type="predicted"/>
<dbReference type="InterPro" id="IPR011333">
    <property type="entry name" value="SKP1/BTB/POZ_sf"/>
</dbReference>
<dbReference type="Gene3D" id="3.30.710.10">
    <property type="entry name" value="Potassium Channel Kv1.1, Chain A"/>
    <property type="match status" value="1"/>
</dbReference>
<protein>
    <recommendedName>
        <fullName evidence="2">SKP1 component POZ domain-containing protein</fullName>
    </recommendedName>
</protein>
<dbReference type="EMBL" id="MN738806">
    <property type="protein sequence ID" value="QHT37698.1"/>
    <property type="molecule type" value="Genomic_DNA"/>
</dbReference>
<evidence type="ECO:0008006" key="2">
    <source>
        <dbReference type="Google" id="ProtNLM"/>
    </source>
</evidence>
<accession>A0A6C0F7N9</accession>
<dbReference type="GO" id="GO:0006511">
    <property type="term" value="P:ubiquitin-dependent protein catabolic process"/>
    <property type="evidence" value="ECO:0007669"/>
    <property type="project" value="InterPro"/>
</dbReference>
<sequence length="161" mass="18826">MIKVISVDNKSIDFTEDEIKLSVLLKTLCFDDDFEKKKNIQLPKVDIDNLFYIKRLSIAIIENNITEDKIKESEDFEDINNSITGYLKLTREFTIKNLFKLLDCVNFLENIIIINLIKKKIDTILKDNTVTEIKKIFKLEDNDFNNVDKSKMTILSNLVND</sequence>
<dbReference type="SUPFAM" id="SSF81382">
    <property type="entry name" value="Skp1 dimerisation domain-like"/>
    <property type="match status" value="1"/>
</dbReference>
<organism evidence="1">
    <name type="scientific">viral metagenome</name>
    <dbReference type="NCBI Taxonomy" id="1070528"/>
    <lineage>
        <taxon>unclassified sequences</taxon>
        <taxon>metagenomes</taxon>
        <taxon>organismal metagenomes</taxon>
    </lineage>
</organism>